<comment type="caution">
    <text evidence="1">The sequence shown here is derived from an EMBL/GenBank/DDBJ whole genome shotgun (WGS) entry which is preliminary data.</text>
</comment>
<reference evidence="1" key="2">
    <citation type="submission" date="2020-08" db="EMBL/GenBank/DDBJ databases">
        <authorList>
            <person name="Chen M."/>
            <person name="Teng W."/>
            <person name="Zhao L."/>
            <person name="Hu C."/>
            <person name="Zhou Y."/>
            <person name="Han B."/>
            <person name="Song L."/>
            <person name="Shu W."/>
        </authorList>
    </citation>
    <scope>NUCLEOTIDE SEQUENCE</scope>
    <source>
        <strain evidence="1">FACHB-1277</strain>
    </source>
</reference>
<evidence type="ECO:0000313" key="1">
    <source>
        <dbReference type="EMBL" id="MBD2150054.1"/>
    </source>
</evidence>
<dbReference type="Proteomes" id="UP000631421">
    <property type="component" value="Unassembled WGS sequence"/>
</dbReference>
<dbReference type="PANTHER" id="PTHR41317">
    <property type="entry name" value="PD-(D_E)XK NUCLEASE FAMILY TRANSPOSASE"/>
    <property type="match status" value="1"/>
</dbReference>
<dbReference type="EMBL" id="JACJPY010000018">
    <property type="protein sequence ID" value="MBD2150054.1"/>
    <property type="molecule type" value="Genomic_DNA"/>
</dbReference>
<protein>
    <submittedName>
        <fullName evidence="1">Rpn family recombination-promoting nuclease/putative transposase</fullName>
    </submittedName>
</protein>
<dbReference type="Pfam" id="PF12784">
    <property type="entry name" value="PDDEXK_2"/>
    <property type="match status" value="1"/>
</dbReference>
<dbReference type="NCBIfam" id="TIGR01784">
    <property type="entry name" value="T_den_put_tspse"/>
    <property type="match status" value="1"/>
</dbReference>
<evidence type="ECO:0000313" key="2">
    <source>
        <dbReference type="Proteomes" id="UP000631421"/>
    </source>
</evidence>
<dbReference type="AlphaFoldDB" id="A0A926URS5"/>
<dbReference type="PANTHER" id="PTHR41317:SF1">
    <property type="entry name" value="PD-(D_E)XK NUCLEASE FAMILY TRANSPOSASE"/>
    <property type="match status" value="1"/>
</dbReference>
<keyword evidence="2" id="KW-1185">Reference proteome</keyword>
<dbReference type="InterPro" id="IPR010106">
    <property type="entry name" value="RpnA"/>
</dbReference>
<dbReference type="RefSeq" id="WP_190350425.1">
    <property type="nucleotide sequence ID" value="NZ_JACJPY010000018.1"/>
</dbReference>
<name>A0A926URS5_9CYAN</name>
<accession>A0A926URS5</accession>
<sequence length="223" mass="25800">MQFINPKIDYAFKKIFGSQQSHNILISFLNALLYDGKPTIQDLEIIDPYLAPKIRGIKDSYVDVKATIKDTSDRTSSVIIEMQVLNVEGFENRILYNAAKADPGQLIIDNDYTDLEPVIVLTIADFEVFPELEQSISHFMLKDKIYLTDYPIYDIELVFVELPKFRKELAELETLTDKWIYFMKSAQKLDSIPLVMQTVPEISQAFELAKKANMTPDYRNYHL</sequence>
<gene>
    <name evidence="1" type="ORF">H6F44_07945</name>
</gene>
<proteinExistence type="predicted"/>
<reference evidence="1" key="1">
    <citation type="journal article" date="2015" name="ISME J.">
        <title>Draft Genome Sequence of Streptomyces incarnatus NRRL8089, which Produces the Nucleoside Antibiotic Sinefungin.</title>
        <authorList>
            <person name="Oshima K."/>
            <person name="Hattori M."/>
            <person name="Shimizu H."/>
            <person name="Fukuda K."/>
            <person name="Nemoto M."/>
            <person name="Inagaki K."/>
            <person name="Tamura T."/>
        </authorList>
    </citation>
    <scope>NUCLEOTIDE SEQUENCE</scope>
    <source>
        <strain evidence="1">FACHB-1277</strain>
    </source>
</reference>
<organism evidence="1 2">
    <name type="scientific">Pseudanabaena cinerea FACHB-1277</name>
    <dbReference type="NCBI Taxonomy" id="2949581"/>
    <lineage>
        <taxon>Bacteria</taxon>
        <taxon>Bacillati</taxon>
        <taxon>Cyanobacteriota</taxon>
        <taxon>Cyanophyceae</taxon>
        <taxon>Pseudanabaenales</taxon>
        <taxon>Pseudanabaenaceae</taxon>
        <taxon>Pseudanabaena</taxon>
        <taxon>Pseudanabaena cinerea</taxon>
    </lineage>
</organism>